<evidence type="ECO:0000313" key="2">
    <source>
        <dbReference type="EMBL" id="KAJ1358321.1"/>
    </source>
</evidence>
<dbReference type="PANTHER" id="PTHR23017:SF3">
    <property type="entry name" value="G-PROTEIN COUPLED RECEPTORS FAMILY 1 PROFILE DOMAIN-CONTAINING PROTEIN"/>
    <property type="match status" value="1"/>
</dbReference>
<comment type="caution">
    <text evidence="2">The sequence shown here is derived from an EMBL/GenBank/DDBJ whole genome shotgun (WGS) entry which is preliminary data.</text>
</comment>
<evidence type="ECO:0000313" key="3">
    <source>
        <dbReference type="Proteomes" id="UP001196413"/>
    </source>
</evidence>
<name>A0AAD5N1P5_PARTN</name>
<dbReference type="Pfam" id="PF10328">
    <property type="entry name" value="7TM_GPCR_Srx"/>
    <property type="match status" value="1"/>
</dbReference>
<accession>A0AAD5N1P5</accession>
<feature type="domain" description="7TM GPCR serpentine receptor class x (Srx)" evidence="1">
    <location>
        <begin position="2"/>
        <end position="59"/>
    </location>
</feature>
<dbReference type="EMBL" id="JAHQIW010003360">
    <property type="protein sequence ID" value="KAJ1358321.1"/>
    <property type="molecule type" value="Genomic_DNA"/>
</dbReference>
<protein>
    <recommendedName>
        <fullName evidence="1">7TM GPCR serpentine receptor class x (Srx) domain-containing protein</fullName>
    </recommendedName>
</protein>
<gene>
    <name evidence="2" type="ORF">KIN20_016724</name>
</gene>
<dbReference type="Proteomes" id="UP001196413">
    <property type="component" value="Unassembled WGS sequence"/>
</dbReference>
<keyword evidence="3" id="KW-1185">Reference proteome</keyword>
<dbReference type="InterPro" id="IPR019430">
    <property type="entry name" value="7TM_GPCR_serpentine_rcpt_Srx"/>
</dbReference>
<evidence type="ECO:0000259" key="1">
    <source>
        <dbReference type="Pfam" id="PF10328"/>
    </source>
</evidence>
<dbReference type="PANTHER" id="PTHR23017">
    <property type="entry name" value="SERPENTINE RECEPTOR, CLASS X"/>
    <property type="match status" value="1"/>
</dbReference>
<reference evidence="2" key="1">
    <citation type="submission" date="2021-06" db="EMBL/GenBank/DDBJ databases">
        <title>Parelaphostrongylus tenuis whole genome reference sequence.</title>
        <authorList>
            <person name="Garwood T.J."/>
            <person name="Larsen P.A."/>
            <person name="Fountain-Jones N.M."/>
            <person name="Garbe J.R."/>
            <person name="Macchietto M.G."/>
            <person name="Kania S.A."/>
            <person name="Gerhold R.W."/>
            <person name="Richards J.E."/>
            <person name="Wolf T.M."/>
        </authorList>
    </citation>
    <scope>NUCLEOTIDE SEQUENCE</scope>
    <source>
        <strain evidence="2">MNPRO001-30</strain>
        <tissue evidence="2">Meninges</tissue>
    </source>
</reference>
<sequence>MEVRFLKQTVCQNALFVYQEISFYCFYPLFESNWGVFFTSTFTWELWHAVDGFIIVLFHFRLSQIGINSTP</sequence>
<dbReference type="AlphaFoldDB" id="A0AAD5N1P5"/>
<organism evidence="2 3">
    <name type="scientific">Parelaphostrongylus tenuis</name>
    <name type="common">Meningeal worm</name>
    <dbReference type="NCBI Taxonomy" id="148309"/>
    <lineage>
        <taxon>Eukaryota</taxon>
        <taxon>Metazoa</taxon>
        <taxon>Ecdysozoa</taxon>
        <taxon>Nematoda</taxon>
        <taxon>Chromadorea</taxon>
        <taxon>Rhabditida</taxon>
        <taxon>Rhabditina</taxon>
        <taxon>Rhabditomorpha</taxon>
        <taxon>Strongyloidea</taxon>
        <taxon>Metastrongylidae</taxon>
        <taxon>Parelaphostrongylus</taxon>
    </lineage>
</organism>
<proteinExistence type="predicted"/>